<reference evidence="2 3" key="1">
    <citation type="submission" date="2021-06" db="EMBL/GenBank/DDBJ databases">
        <title>Caerostris extrusa draft genome.</title>
        <authorList>
            <person name="Kono N."/>
            <person name="Arakawa K."/>
        </authorList>
    </citation>
    <scope>NUCLEOTIDE SEQUENCE [LARGE SCALE GENOMIC DNA]</scope>
</reference>
<gene>
    <name evidence="2" type="ORF">CEXT_624671</name>
</gene>
<organism evidence="2 3">
    <name type="scientific">Caerostris extrusa</name>
    <name type="common">Bark spider</name>
    <name type="synonym">Caerostris bankana</name>
    <dbReference type="NCBI Taxonomy" id="172846"/>
    <lineage>
        <taxon>Eukaryota</taxon>
        <taxon>Metazoa</taxon>
        <taxon>Ecdysozoa</taxon>
        <taxon>Arthropoda</taxon>
        <taxon>Chelicerata</taxon>
        <taxon>Arachnida</taxon>
        <taxon>Araneae</taxon>
        <taxon>Araneomorphae</taxon>
        <taxon>Entelegynae</taxon>
        <taxon>Araneoidea</taxon>
        <taxon>Araneidae</taxon>
        <taxon>Caerostris</taxon>
    </lineage>
</organism>
<dbReference type="AlphaFoldDB" id="A0AAV4PWE3"/>
<dbReference type="Proteomes" id="UP001054945">
    <property type="component" value="Unassembled WGS sequence"/>
</dbReference>
<evidence type="ECO:0000313" key="2">
    <source>
        <dbReference type="EMBL" id="GIY00212.1"/>
    </source>
</evidence>
<dbReference type="EMBL" id="BPLR01005156">
    <property type="protein sequence ID" value="GIY00212.1"/>
    <property type="molecule type" value="Genomic_DNA"/>
</dbReference>
<protein>
    <submittedName>
        <fullName evidence="2">Uncharacterized protein</fullName>
    </submittedName>
</protein>
<sequence>MTFSENFERKIFGDTVIEKNLFLELFLLRVSTQNLDKQMTSAPTIPSEEQCRGGYEMESRDSNWQRYLL</sequence>
<evidence type="ECO:0000313" key="3">
    <source>
        <dbReference type="Proteomes" id="UP001054945"/>
    </source>
</evidence>
<comment type="caution">
    <text evidence="2">The sequence shown here is derived from an EMBL/GenBank/DDBJ whole genome shotgun (WGS) entry which is preliminary data.</text>
</comment>
<evidence type="ECO:0000256" key="1">
    <source>
        <dbReference type="SAM" id="MobiDB-lite"/>
    </source>
</evidence>
<proteinExistence type="predicted"/>
<feature type="region of interest" description="Disordered" evidence="1">
    <location>
        <begin position="39"/>
        <end position="63"/>
    </location>
</feature>
<name>A0AAV4PWE3_CAEEX</name>
<accession>A0AAV4PWE3</accession>
<feature type="compositionally biased region" description="Basic and acidic residues" evidence="1">
    <location>
        <begin position="49"/>
        <end position="63"/>
    </location>
</feature>
<keyword evidence="3" id="KW-1185">Reference proteome</keyword>